<dbReference type="EMBL" id="AMGY01000010">
    <property type="protein sequence ID" value="EXJ77706.1"/>
    <property type="molecule type" value="Genomic_DNA"/>
</dbReference>
<dbReference type="HOGENOM" id="CLU_027820_0_0_1"/>
<feature type="compositionally biased region" description="Polar residues" evidence="1">
    <location>
        <begin position="192"/>
        <end position="226"/>
    </location>
</feature>
<reference evidence="2 3" key="1">
    <citation type="submission" date="2013-03" db="EMBL/GenBank/DDBJ databases">
        <title>The Genome Sequence of Capronia epimyces CBS 606.96.</title>
        <authorList>
            <consortium name="The Broad Institute Genomics Platform"/>
            <person name="Cuomo C."/>
            <person name="de Hoog S."/>
            <person name="Gorbushina A."/>
            <person name="Walker B."/>
            <person name="Young S.K."/>
            <person name="Zeng Q."/>
            <person name="Gargeya S."/>
            <person name="Fitzgerald M."/>
            <person name="Haas B."/>
            <person name="Abouelleil A."/>
            <person name="Allen A.W."/>
            <person name="Alvarado L."/>
            <person name="Arachchi H.M."/>
            <person name="Berlin A.M."/>
            <person name="Chapman S.B."/>
            <person name="Gainer-Dewar J."/>
            <person name="Goldberg J."/>
            <person name="Griggs A."/>
            <person name="Gujja S."/>
            <person name="Hansen M."/>
            <person name="Howarth C."/>
            <person name="Imamovic A."/>
            <person name="Ireland A."/>
            <person name="Larimer J."/>
            <person name="McCowan C."/>
            <person name="Murphy C."/>
            <person name="Pearson M."/>
            <person name="Poon T.W."/>
            <person name="Priest M."/>
            <person name="Roberts A."/>
            <person name="Saif S."/>
            <person name="Shea T."/>
            <person name="Sisk P."/>
            <person name="Sykes S."/>
            <person name="Wortman J."/>
            <person name="Nusbaum C."/>
            <person name="Birren B."/>
        </authorList>
    </citation>
    <scope>NUCLEOTIDE SEQUENCE [LARGE SCALE GENOMIC DNA]</scope>
    <source>
        <strain evidence="2 3">CBS 606.96</strain>
    </source>
</reference>
<sequence length="658" mass="74401">MPPPLPLMREALSLTPGGEVSPRLRADDLNETLAWLDYCVASGRPFKQTVIQHLSKTRQKDFTWKQIDDKIKNLWNWGPNRYTTENSTHLSIYHRGTKAISILKLEHEARKALHRRVQQLQEEHALDSPSPGRKRRRRKRARRGAAVGHLDGRSSLRPISDTIEVSVPSRKVQGEGAVRVKTEVRSGPVSVMSRSVGPSQQRPTFDSQPASKPNTREVSATIPSISDSEDPGDSGFPTTPLAGRVCITATPFSNVGSQDVKPAIFFSPADEDQRMEILGPHEERESSVYACDECETTRKLLEDRDKDLQYVRGQLSDALEANMELRHRLQGAEHTRAIWLNAGDEAARSQLERYLTRVEDLTCQLKDKEALCPFTTRSSKKHIPFDEKYFQDEMVDIRNRLDDLLTCAETLRPCNDVRFDTLGEDLGLLAQRATTKSSKVVRAVSFHSLLQSLLSAAICEWVFESPVDEQVFTTTPLRETMLSHLRTQDGDAVVRNLDFAAHHTLIESPYYQDELIPRRAKALAIRASEMIQPLLGLQKSLGLWEVDILEMWTRQRPRLEDVFVSALKIKAKALVCKDIFEVIFPSPGDAFDGELMEEEKSIVGEKLDKTSCVQLCLVPGLRKFPFDRKLVDYNSFRKPQQFTDDASDLIAEAVVLVH</sequence>
<dbReference type="eggNOG" id="ENOG502T4FI">
    <property type="taxonomic scope" value="Eukaryota"/>
</dbReference>
<gene>
    <name evidence="2" type="ORF">A1O3_09935</name>
</gene>
<feature type="compositionally biased region" description="Basic residues" evidence="1">
    <location>
        <begin position="132"/>
        <end position="143"/>
    </location>
</feature>
<evidence type="ECO:0000313" key="3">
    <source>
        <dbReference type="Proteomes" id="UP000019478"/>
    </source>
</evidence>
<comment type="caution">
    <text evidence="2">The sequence shown here is derived from an EMBL/GenBank/DDBJ whole genome shotgun (WGS) entry which is preliminary data.</text>
</comment>
<name>W9XL53_9EURO</name>
<evidence type="ECO:0000256" key="1">
    <source>
        <dbReference type="SAM" id="MobiDB-lite"/>
    </source>
</evidence>
<organism evidence="2 3">
    <name type="scientific">Capronia epimyces CBS 606.96</name>
    <dbReference type="NCBI Taxonomy" id="1182542"/>
    <lineage>
        <taxon>Eukaryota</taxon>
        <taxon>Fungi</taxon>
        <taxon>Dikarya</taxon>
        <taxon>Ascomycota</taxon>
        <taxon>Pezizomycotina</taxon>
        <taxon>Eurotiomycetes</taxon>
        <taxon>Chaetothyriomycetidae</taxon>
        <taxon>Chaetothyriales</taxon>
        <taxon>Herpotrichiellaceae</taxon>
        <taxon>Capronia</taxon>
    </lineage>
</organism>
<dbReference type="GeneID" id="19174016"/>
<keyword evidence="3" id="KW-1185">Reference proteome</keyword>
<proteinExistence type="predicted"/>
<feature type="region of interest" description="Disordered" evidence="1">
    <location>
        <begin position="173"/>
        <end position="237"/>
    </location>
</feature>
<feature type="region of interest" description="Disordered" evidence="1">
    <location>
        <begin position="120"/>
        <end position="155"/>
    </location>
</feature>
<protein>
    <submittedName>
        <fullName evidence="2">Uncharacterized protein</fullName>
    </submittedName>
</protein>
<dbReference type="OrthoDB" id="303107at2759"/>
<dbReference type="RefSeq" id="XP_007738216.1">
    <property type="nucleotide sequence ID" value="XM_007740026.1"/>
</dbReference>
<evidence type="ECO:0000313" key="2">
    <source>
        <dbReference type="EMBL" id="EXJ77706.1"/>
    </source>
</evidence>
<dbReference type="AlphaFoldDB" id="W9XL53"/>
<dbReference type="Proteomes" id="UP000019478">
    <property type="component" value="Unassembled WGS sequence"/>
</dbReference>
<accession>W9XL53</accession>